<dbReference type="Proteomes" id="UP000031036">
    <property type="component" value="Unassembled WGS sequence"/>
</dbReference>
<evidence type="ECO:0008006" key="3">
    <source>
        <dbReference type="Google" id="ProtNLM"/>
    </source>
</evidence>
<keyword evidence="2" id="KW-1185">Reference proteome</keyword>
<accession>A0A0B2VDC1</accession>
<evidence type="ECO:0000313" key="1">
    <source>
        <dbReference type="EMBL" id="KHN78990.1"/>
    </source>
</evidence>
<dbReference type="EMBL" id="JPKZ01001954">
    <property type="protein sequence ID" value="KHN78990.1"/>
    <property type="molecule type" value="Genomic_DNA"/>
</dbReference>
<organism evidence="1 2">
    <name type="scientific">Toxocara canis</name>
    <name type="common">Canine roundworm</name>
    <dbReference type="NCBI Taxonomy" id="6265"/>
    <lineage>
        <taxon>Eukaryota</taxon>
        <taxon>Metazoa</taxon>
        <taxon>Ecdysozoa</taxon>
        <taxon>Nematoda</taxon>
        <taxon>Chromadorea</taxon>
        <taxon>Rhabditida</taxon>
        <taxon>Spirurina</taxon>
        <taxon>Ascaridomorpha</taxon>
        <taxon>Ascaridoidea</taxon>
        <taxon>Toxocaridae</taxon>
        <taxon>Toxocara</taxon>
    </lineage>
</organism>
<dbReference type="AlphaFoldDB" id="A0A0B2VDC1"/>
<gene>
    <name evidence="1" type="ORF">Tcan_13535</name>
</gene>
<proteinExistence type="predicted"/>
<protein>
    <recommendedName>
        <fullName evidence="3">ShKT domain-containing protein</fullName>
    </recommendedName>
</protein>
<reference evidence="1 2" key="1">
    <citation type="submission" date="2014-11" db="EMBL/GenBank/DDBJ databases">
        <title>Genetic blueprint of the zoonotic pathogen Toxocara canis.</title>
        <authorList>
            <person name="Zhu X.-Q."/>
            <person name="Korhonen P.K."/>
            <person name="Cai H."/>
            <person name="Young N.D."/>
            <person name="Nejsum P."/>
            <person name="von Samson-Himmelstjerna G."/>
            <person name="Boag P.R."/>
            <person name="Tan P."/>
            <person name="Li Q."/>
            <person name="Min J."/>
            <person name="Yang Y."/>
            <person name="Wang X."/>
            <person name="Fang X."/>
            <person name="Hall R.S."/>
            <person name="Hofmann A."/>
            <person name="Sternberg P.W."/>
            <person name="Jex A.R."/>
            <person name="Gasser R.B."/>
        </authorList>
    </citation>
    <scope>NUCLEOTIDE SEQUENCE [LARGE SCALE GENOMIC DNA]</scope>
    <source>
        <strain evidence="1">PN_DK_2014</strain>
    </source>
</reference>
<sequence length="168" mass="18196">MRYLYPVIVTIASVTLCIHGNDEQICDKPDSFVCSVPGASLGCSIFGFMKRDCPRLCKQCVETTTSSVTTTTPITTMAVVKESSREFSSIVSTLKPSASTTFIVLTNGTTATTPYGKLLSLNSSEVEKGEVNVTTSYPRNYTFTTSTGDHVYLSFALLLFSSLSFFVS</sequence>
<name>A0A0B2VDC1_TOXCA</name>
<evidence type="ECO:0000313" key="2">
    <source>
        <dbReference type="Proteomes" id="UP000031036"/>
    </source>
</evidence>
<comment type="caution">
    <text evidence="1">The sequence shown here is derived from an EMBL/GenBank/DDBJ whole genome shotgun (WGS) entry which is preliminary data.</text>
</comment>